<sequence>MASIQTMMTDIFNKLDNDQLVQRIYDEGLGHEVFSNAFLSQLSTSHAYKTQEVAELCDVKGKEWVIRNNLNSHNLSDYVGLEKVGNRFVMDYISVVKMRMIIKLMQKNNQGPLFVAQFLGLVGSEIGSPHESTVKVKENSVLSIIQQYIQLMDYRQQLMYKRFSISTDLDRLKESVEQRANYLSREKELLDTHISIYQHLKSVENIHIDLEQQKKSTIDALEYVRNLFSIKRIFKKDKETIQTFYEKDLNQQIKENKASKEIGALKTKKDNLELEYKTYHYELNNKRQLLQKELSDIDEQLKQLDEKLNLIEKSQSSAIYQLDN</sequence>
<organism evidence="2 3">
    <name type="scientific">Pelagirhabdus alkalitolerans</name>
    <dbReference type="NCBI Taxonomy" id="1612202"/>
    <lineage>
        <taxon>Bacteria</taxon>
        <taxon>Bacillati</taxon>
        <taxon>Bacillota</taxon>
        <taxon>Bacilli</taxon>
        <taxon>Bacillales</taxon>
        <taxon>Bacillaceae</taxon>
        <taxon>Pelagirhabdus</taxon>
    </lineage>
</organism>
<dbReference type="Proteomes" id="UP000242949">
    <property type="component" value="Unassembled WGS sequence"/>
</dbReference>
<name>A0A1G6N0Y6_9BACI</name>
<dbReference type="AlphaFoldDB" id="A0A1G6N0Y6"/>
<accession>A0A1G6N0Y6</accession>
<keyword evidence="1" id="KW-0175">Coiled coil</keyword>
<dbReference type="RefSeq" id="WP_090797202.1">
    <property type="nucleotide sequence ID" value="NZ_FMYI01000013.1"/>
</dbReference>
<evidence type="ECO:0000256" key="1">
    <source>
        <dbReference type="SAM" id="Coils"/>
    </source>
</evidence>
<evidence type="ECO:0000313" key="3">
    <source>
        <dbReference type="Proteomes" id="UP000242949"/>
    </source>
</evidence>
<evidence type="ECO:0000313" key="2">
    <source>
        <dbReference type="EMBL" id="SDC61134.1"/>
    </source>
</evidence>
<dbReference type="EMBL" id="FMYI01000013">
    <property type="protein sequence ID" value="SDC61134.1"/>
    <property type="molecule type" value="Genomic_DNA"/>
</dbReference>
<reference evidence="3" key="1">
    <citation type="submission" date="2016-09" db="EMBL/GenBank/DDBJ databases">
        <authorList>
            <person name="Varghese N."/>
            <person name="Submissions S."/>
        </authorList>
    </citation>
    <scope>NUCLEOTIDE SEQUENCE [LARGE SCALE GENOMIC DNA]</scope>
    <source>
        <strain evidence="3">S5</strain>
    </source>
</reference>
<feature type="coiled-coil region" evidence="1">
    <location>
        <begin position="255"/>
        <end position="314"/>
    </location>
</feature>
<keyword evidence="3" id="KW-1185">Reference proteome</keyword>
<gene>
    <name evidence="2" type="ORF">SAMN05421734_11326</name>
</gene>
<protein>
    <submittedName>
        <fullName evidence="2">Uncharacterized protein</fullName>
    </submittedName>
</protein>
<proteinExistence type="predicted"/>